<name>A0ABM4D325_HYDVU</name>
<dbReference type="InterPro" id="IPR036875">
    <property type="entry name" value="Znf_CCHC_sf"/>
</dbReference>
<proteinExistence type="predicted"/>
<feature type="compositionally biased region" description="Acidic residues" evidence="1">
    <location>
        <begin position="78"/>
        <end position="90"/>
    </location>
</feature>
<dbReference type="InterPro" id="IPR039715">
    <property type="entry name" value="ZCCHC10"/>
</dbReference>
<dbReference type="GeneID" id="100199968"/>
<reference evidence="3" key="1">
    <citation type="submission" date="2025-08" db="UniProtKB">
        <authorList>
            <consortium name="RefSeq"/>
        </authorList>
    </citation>
    <scope>IDENTIFICATION</scope>
</reference>
<dbReference type="PANTHER" id="PTHR13491">
    <property type="entry name" value="ZCCHC10 PROTEIN"/>
    <property type="match status" value="1"/>
</dbReference>
<dbReference type="Pfam" id="PF13917">
    <property type="entry name" value="zf-CCHC_3"/>
    <property type="match status" value="1"/>
</dbReference>
<feature type="region of interest" description="Disordered" evidence="1">
    <location>
        <begin position="73"/>
        <end position="120"/>
    </location>
</feature>
<dbReference type="Proteomes" id="UP001652625">
    <property type="component" value="Chromosome 12"/>
</dbReference>
<protein>
    <submittedName>
        <fullName evidence="3">Zinc finger CCHC domain-containing protein 10</fullName>
    </submittedName>
</protein>
<accession>A0ABM4D325</accession>
<organism evidence="2 3">
    <name type="scientific">Hydra vulgaris</name>
    <name type="common">Hydra</name>
    <name type="synonym">Hydra attenuata</name>
    <dbReference type="NCBI Taxonomy" id="6087"/>
    <lineage>
        <taxon>Eukaryota</taxon>
        <taxon>Metazoa</taxon>
        <taxon>Cnidaria</taxon>
        <taxon>Hydrozoa</taxon>
        <taxon>Hydroidolina</taxon>
        <taxon>Anthoathecata</taxon>
        <taxon>Aplanulata</taxon>
        <taxon>Hydridae</taxon>
        <taxon>Hydra</taxon>
    </lineage>
</organism>
<evidence type="ECO:0000313" key="2">
    <source>
        <dbReference type="Proteomes" id="UP001652625"/>
    </source>
</evidence>
<evidence type="ECO:0000313" key="3">
    <source>
        <dbReference type="RefSeq" id="XP_065668666.1"/>
    </source>
</evidence>
<dbReference type="SUPFAM" id="SSF57756">
    <property type="entry name" value="Retrovirus zinc finger-like domains"/>
    <property type="match status" value="1"/>
</dbReference>
<evidence type="ECO:0000256" key="1">
    <source>
        <dbReference type="SAM" id="MobiDB-lite"/>
    </source>
</evidence>
<gene>
    <name evidence="3" type="primary">LOC100199968</name>
</gene>
<sequence>MASLTKRFALQKKTEADGLKHKCQKCLQYGHWTYECQNKRKYVQRESRTKLLKKKIKALAQEKQIAAKEITKQVEANADADDENVTESDDSSSSSSSSSSDSSSDSEEEPSNSKKMKKDS</sequence>
<keyword evidence="2" id="KW-1185">Reference proteome</keyword>
<feature type="compositionally biased region" description="Low complexity" evidence="1">
    <location>
        <begin position="91"/>
        <end position="103"/>
    </location>
</feature>
<dbReference type="RefSeq" id="XP_065668666.1">
    <property type="nucleotide sequence ID" value="XM_065812594.1"/>
</dbReference>
<dbReference type="PANTHER" id="PTHR13491:SF0">
    <property type="entry name" value="ZINC FINGER CCHC DOMAIN-CONTAINING PROTEIN 10"/>
    <property type="match status" value="1"/>
</dbReference>